<dbReference type="PANTHER" id="PTHR10953:SF240">
    <property type="entry name" value="SULFUR CARRIER PROTEIN THIS ADENYLYLTRANSFERASE"/>
    <property type="match status" value="1"/>
</dbReference>
<dbReference type="PANTHER" id="PTHR10953">
    <property type="entry name" value="UBIQUITIN-ACTIVATING ENZYME E1"/>
    <property type="match status" value="1"/>
</dbReference>
<feature type="domain" description="THIF-type NAD/FAD binding fold" evidence="1">
    <location>
        <begin position="13"/>
        <end position="242"/>
    </location>
</feature>
<dbReference type="InterPro" id="IPR000594">
    <property type="entry name" value="ThiF_NAD_FAD-bd"/>
</dbReference>
<dbReference type="CDD" id="cd00757">
    <property type="entry name" value="ThiF_MoeB_HesA_family"/>
    <property type="match status" value="1"/>
</dbReference>
<dbReference type="InterPro" id="IPR035985">
    <property type="entry name" value="Ubiquitin-activating_enz"/>
</dbReference>
<dbReference type="Pfam" id="PF00899">
    <property type="entry name" value="ThiF"/>
    <property type="match status" value="1"/>
</dbReference>
<accession>A0ABY6Q847</accession>
<gene>
    <name evidence="2" type="ORF">E0F26_12285</name>
</gene>
<dbReference type="Gene3D" id="3.40.50.720">
    <property type="entry name" value="NAD(P)-binding Rossmann-like Domain"/>
    <property type="match status" value="1"/>
</dbReference>
<proteinExistence type="predicted"/>
<sequence>MLDLMNDEWLERYSRQILLPEVDFSGQEALATSSVAIIGCGGLGSLIGLYLAGAGVGGITLIDDDVVEISNLHRQLAFRESDLGKSKSEALRNQLALLNSDIAISADNYRLGQDSALDETYLTGVDLVLDATDNLAARHTLESVTRRLNLPWIMGAATRFHGQVAAFSRTRAEGCYQCIAPAQDAERSADCRNEGVLGTVVGVIAAWQAQDALTILIGRSSPQWGVLRVYDASEQRIDKLTLTPVTGCGHR</sequence>
<evidence type="ECO:0000259" key="1">
    <source>
        <dbReference type="Pfam" id="PF00899"/>
    </source>
</evidence>
<dbReference type="EMBL" id="CP036501">
    <property type="protein sequence ID" value="UZP75469.1"/>
    <property type="molecule type" value="Genomic_DNA"/>
</dbReference>
<evidence type="ECO:0000313" key="2">
    <source>
        <dbReference type="EMBL" id="UZP75469.1"/>
    </source>
</evidence>
<dbReference type="SUPFAM" id="SSF69572">
    <property type="entry name" value="Activating enzymes of the ubiquitin-like proteins"/>
    <property type="match status" value="1"/>
</dbReference>
<evidence type="ECO:0000313" key="3">
    <source>
        <dbReference type="Proteomes" id="UP001317963"/>
    </source>
</evidence>
<dbReference type="Proteomes" id="UP001317963">
    <property type="component" value="Chromosome"/>
</dbReference>
<dbReference type="InterPro" id="IPR045886">
    <property type="entry name" value="ThiF/MoeB/HesA"/>
</dbReference>
<organism evidence="2 3">
    <name type="scientific">Candidatus Paraluminiphilus aquimaris</name>
    <dbReference type="NCBI Taxonomy" id="2518994"/>
    <lineage>
        <taxon>Bacteria</taxon>
        <taxon>Pseudomonadati</taxon>
        <taxon>Pseudomonadota</taxon>
        <taxon>Gammaproteobacteria</taxon>
        <taxon>Cellvibrionales</taxon>
        <taxon>Halieaceae</taxon>
        <taxon>Candidatus Paraluminiphilus</taxon>
    </lineage>
</organism>
<reference evidence="2 3" key="1">
    <citation type="submission" date="2019-02" db="EMBL/GenBank/DDBJ databases">
        <title>Halieaceae_genomes.</title>
        <authorList>
            <person name="Li S.-H."/>
        </authorList>
    </citation>
    <scope>NUCLEOTIDE SEQUENCE [LARGE SCALE GENOMIC DNA]</scope>
    <source>
        <strain evidence="2 3">JH123</strain>
    </source>
</reference>
<protein>
    <submittedName>
        <fullName evidence="2">HesA/MoeB/ThiF family protein</fullName>
    </submittedName>
</protein>
<keyword evidence="3" id="KW-1185">Reference proteome</keyword>
<name>A0ABY6Q847_9GAMM</name>